<evidence type="ECO:0000259" key="2">
    <source>
        <dbReference type="Pfam" id="PF07811"/>
    </source>
</evidence>
<reference evidence="4 6" key="2">
    <citation type="submission" date="2020-02" db="EMBL/GenBank/DDBJ databases">
        <title>Genome sequence of Parvularcula flava strain NH6-79.</title>
        <authorList>
            <person name="Abdul Karim M.H."/>
            <person name="Lam M.Q."/>
            <person name="Chen S.J."/>
            <person name="Yahya A."/>
            <person name="Shahir S."/>
            <person name="Shamsir M.S."/>
            <person name="Chong C.S."/>
        </authorList>
    </citation>
    <scope>NUCLEOTIDE SEQUENCE [LARGE SCALE GENOMIC DNA]</scope>
    <source>
        <strain evidence="4 6">NH6-79</strain>
    </source>
</reference>
<reference evidence="3" key="3">
    <citation type="submission" date="2020-09" db="EMBL/GenBank/DDBJ databases">
        <authorList>
            <person name="Sun Q."/>
            <person name="Zhou Y."/>
        </authorList>
    </citation>
    <scope>NUCLEOTIDE SEQUENCE</scope>
    <source>
        <strain evidence="3">CGMCC 1.14984</strain>
    </source>
</reference>
<dbReference type="Proteomes" id="UP000621856">
    <property type="component" value="Unassembled WGS sequence"/>
</dbReference>
<keyword evidence="1" id="KW-0472">Membrane</keyword>
<evidence type="ECO:0000313" key="3">
    <source>
        <dbReference type="EMBL" id="GGH97318.1"/>
    </source>
</evidence>
<reference evidence="3" key="1">
    <citation type="journal article" date="2014" name="Int. J. Syst. Evol. Microbiol.">
        <title>Complete genome sequence of Corynebacterium casei LMG S-19264T (=DSM 44701T), isolated from a smear-ripened cheese.</title>
        <authorList>
            <consortium name="US DOE Joint Genome Institute (JGI-PGF)"/>
            <person name="Walter F."/>
            <person name="Albersmeier A."/>
            <person name="Kalinowski J."/>
            <person name="Ruckert C."/>
        </authorList>
    </citation>
    <scope>NUCLEOTIDE SEQUENCE</scope>
    <source>
        <strain evidence="3">CGMCC 1.14984</strain>
    </source>
</reference>
<feature type="transmembrane region" description="Helical" evidence="1">
    <location>
        <begin position="26"/>
        <end position="45"/>
    </location>
</feature>
<dbReference type="Pfam" id="PF07811">
    <property type="entry name" value="TadE"/>
    <property type="match status" value="1"/>
</dbReference>
<dbReference type="InterPro" id="IPR012495">
    <property type="entry name" value="TadE-like_dom"/>
</dbReference>
<proteinExistence type="predicted"/>
<keyword evidence="6" id="KW-1185">Reference proteome</keyword>
<gene>
    <name evidence="4" type="ORF">FF098_009065</name>
    <name evidence="3" type="ORF">GCM10011355_18250</name>
</gene>
<name>A0A8J3EQZ5_9PROT</name>
<feature type="domain" description="TadE-like" evidence="2">
    <location>
        <begin position="24"/>
        <end position="66"/>
    </location>
</feature>
<dbReference type="RefSeq" id="WP_155139734.1">
    <property type="nucleotide sequence ID" value="NZ_BMGZ01000002.1"/>
</dbReference>
<keyword evidence="1" id="KW-0812">Transmembrane</keyword>
<dbReference type="EMBL" id="BMGZ01000002">
    <property type="protein sequence ID" value="GGH97318.1"/>
    <property type="molecule type" value="Genomic_DNA"/>
</dbReference>
<comment type="caution">
    <text evidence="3">The sequence shown here is derived from an EMBL/GenBank/DDBJ whole genome shotgun (WGS) entry which is preliminary data.</text>
</comment>
<keyword evidence="1" id="KW-1133">Transmembrane helix</keyword>
<evidence type="ECO:0000256" key="1">
    <source>
        <dbReference type="SAM" id="Phobius"/>
    </source>
</evidence>
<sequence length="193" mass="21092">MSFRHKRYSALFGSCRPFANNKRGTAVIEFAILAPLFFAILFSGFEAGMMYLKIGMVDHGVSEISRQIYTGKAKGKSAEDVMDIFCDSVHTVIKCDGNVTLEIRKLSGYSSFDPGAATCVNTGEDLKDEDKPAYANTAGGDIVYIRVCVNTSLLVPGLKNMTFYLTNVGLQLPESAPGKYELTSSTVIRNEPF</sequence>
<evidence type="ECO:0000313" key="4">
    <source>
        <dbReference type="EMBL" id="NHK28053.1"/>
    </source>
</evidence>
<evidence type="ECO:0000313" key="5">
    <source>
        <dbReference type="Proteomes" id="UP000621856"/>
    </source>
</evidence>
<dbReference type="EMBL" id="VCJR02000002">
    <property type="protein sequence ID" value="NHK28053.1"/>
    <property type="molecule type" value="Genomic_DNA"/>
</dbReference>
<dbReference type="Proteomes" id="UP000818603">
    <property type="component" value="Unassembled WGS sequence"/>
</dbReference>
<dbReference type="AlphaFoldDB" id="A0A8J3EQZ5"/>
<accession>A0A8J3EQZ5</accession>
<protein>
    <submittedName>
        <fullName evidence="4">Pilus assembly protein</fullName>
    </submittedName>
</protein>
<evidence type="ECO:0000313" key="6">
    <source>
        <dbReference type="Proteomes" id="UP000818603"/>
    </source>
</evidence>
<organism evidence="3 5">
    <name type="scientific">Aquisalinus luteolus</name>
    <dbReference type="NCBI Taxonomy" id="1566827"/>
    <lineage>
        <taxon>Bacteria</taxon>
        <taxon>Pseudomonadati</taxon>
        <taxon>Pseudomonadota</taxon>
        <taxon>Alphaproteobacteria</taxon>
        <taxon>Parvularculales</taxon>
        <taxon>Parvularculaceae</taxon>
        <taxon>Aquisalinus</taxon>
    </lineage>
</organism>